<dbReference type="EMBL" id="PVBR01000009">
    <property type="protein sequence ID" value="PRD42847.1"/>
    <property type="molecule type" value="Genomic_DNA"/>
</dbReference>
<gene>
    <name evidence="2" type="ORF">C5748_13775</name>
</gene>
<feature type="transmembrane region" description="Helical" evidence="1">
    <location>
        <begin position="21"/>
        <end position="43"/>
    </location>
</feature>
<protein>
    <submittedName>
        <fullName evidence="2">DUF1275 domain-containing protein</fullName>
    </submittedName>
</protein>
<proteinExistence type="predicted"/>
<keyword evidence="1" id="KW-1133">Transmembrane helix</keyword>
<evidence type="ECO:0000256" key="1">
    <source>
        <dbReference type="SAM" id="Phobius"/>
    </source>
</evidence>
<dbReference type="PANTHER" id="PTHR37314">
    <property type="entry name" value="SLR0142 PROTEIN"/>
    <property type="match status" value="1"/>
</dbReference>
<sequence length="252" mass="27375">MIVYLRRLAAKERTDQADRHLAGYLIFIAGAANAGGFLAVQQYTSHMSGIVSAMADNLALGDVMLMLSGVGALLSFVAGAAMSAILINWGRRQHLESEYAFPLVLEAGLLICFGLLGSHLARHQGLFISLTVMLLCFIMGLQNAIITKLSGARIRTTHVTGLVTDMGIEFGKLFYWNTSKDIPSKPLVKADRKKLKLLVSLVFLFFAGGVLGAVGFKQMGFAATLFLAALLLMLALMPVLDDIRTKLRSRRQ</sequence>
<keyword evidence="1" id="KW-0472">Membrane</keyword>
<organism evidence="2 3">
    <name type="scientific">Phyllobacterium phragmitis</name>
    <dbReference type="NCBI Taxonomy" id="2670329"/>
    <lineage>
        <taxon>Bacteria</taxon>
        <taxon>Pseudomonadati</taxon>
        <taxon>Pseudomonadota</taxon>
        <taxon>Alphaproteobacteria</taxon>
        <taxon>Hyphomicrobiales</taxon>
        <taxon>Phyllobacteriaceae</taxon>
        <taxon>Phyllobacterium</taxon>
    </lineage>
</organism>
<evidence type="ECO:0000313" key="3">
    <source>
        <dbReference type="Proteomes" id="UP000239434"/>
    </source>
</evidence>
<dbReference type="PANTHER" id="PTHR37314:SF4">
    <property type="entry name" value="UPF0700 TRANSMEMBRANE PROTEIN YOAK"/>
    <property type="match status" value="1"/>
</dbReference>
<dbReference type="AlphaFoldDB" id="A0A2S9IQP5"/>
<feature type="transmembrane region" description="Helical" evidence="1">
    <location>
        <begin position="126"/>
        <end position="146"/>
    </location>
</feature>
<feature type="transmembrane region" description="Helical" evidence="1">
    <location>
        <begin position="220"/>
        <end position="240"/>
    </location>
</feature>
<dbReference type="Pfam" id="PF06912">
    <property type="entry name" value="DUF1275"/>
    <property type="match status" value="1"/>
</dbReference>
<dbReference type="Proteomes" id="UP000239434">
    <property type="component" value="Unassembled WGS sequence"/>
</dbReference>
<keyword evidence="1" id="KW-0812">Transmembrane</keyword>
<feature type="transmembrane region" description="Helical" evidence="1">
    <location>
        <begin position="63"/>
        <end position="87"/>
    </location>
</feature>
<feature type="transmembrane region" description="Helical" evidence="1">
    <location>
        <begin position="99"/>
        <end position="120"/>
    </location>
</feature>
<reference evidence="2 3" key="1">
    <citation type="submission" date="2018-02" db="EMBL/GenBank/DDBJ databases">
        <title>The draft genome of Phyllobacterium sp. 1N-3.</title>
        <authorList>
            <person name="Liu L."/>
            <person name="Li L."/>
            <person name="Zhang X."/>
            <person name="Wang T."/>
            <person name="Liang L."/>
        </authorList>
    </citation>
    <scope>NUCLEOTIDE SEQUENCE [LARGE SCALE GENOMIC DNA]</scope>
    <source>
        <strain evidence="2 3">1N-3</strain>
    </source>
</reference>
<dbReference type="InterPro" id="IPR010699">
    <property type="entry name" value="DUF1275"/>
</dbReference>
<name>A0A2S9IQP5_9HYPH</name>
<feature type="transmembrane region" description="Helical" evidence="1">
    <location>
        <begin position="195"/>
        <end position="214"/>
    </location>
</feature>
<evidence type="ECO:0000313" key="2">
    <source>
        <dbReference type="EMBL" id="PRD42847.1"/>
    </source>
</evidence>
<accession>A0A2S9IQP5</accession>
<keyword evidence="3" id="KW-1185">Reference proteome</keyword>
<comment type="caution">
    <text evidence="2">The sequence shown here is derived from an EMBL/GenBank/DDBJ whole genome shotgun (WGS) entry which is preliminary data.</text>
</comment>